<dbReference type="STRING" id="1838280.A6M21_16380"/>
<dbReference type="InterPro" id="IPR001077">
    <property type="entry name" value="COMT_C"/>
</dbReference>
<evidence type="ECO:0000256" key="1">
    <source>
        <dbReference type="ARBA" id="ARBA00022603"/>
    </source>
</evidence>
<keyword evidence="3" id="KW-0949">S-adenosyl-L-methionine</keyword>
<feature type="domain" description="O-methyltransferase dimerisation" evidence="6">
    <location>
        <begin position="18"/>
        <end position="74"/>
    </location>
</feature>
<keyword evidence="2 7" id="KW-0808">Transferase</keyword>
<dbReference type="PANTHER" id="PTHR43712">
    <property type="entry name" value="PUTATIVE (AFU_ORTHOLOGUE AFUA_4G14580)-RELATED"/>
    <property type="match status" value="1"/>
</dbReference>
<dbReference type="RefSeq" id="WP_066671959.1">
    <property type="nucleotide sequence ID" value="NZ_LYVF01000204.1"/>
</dbReference>
<evidence type="ECO:0000256" key="2">
    <source>
        <dbReference type="ARBA" id="ARBA00022679"/>
    </source>
</evidence>
<evidence type="ECO:0000256" key="3">
    <source>
        <dbReference type="ARBA" id="ARBA00022691"/>
    </source>
</evidence>
<dbReference type="Pfam" id="PF08100">
    <property type="entry name" value="Dimerisation"/>
    <property type="match status" value="1"/>
</dbReference>
<evidence type="ECO:0000313" key="8">
    <source>
        <dbReference type="Proteomes" id="UP000078532"/>
    </source>
</evidence>
<dbReference type="SUPFAM" id="SSF46785">
    <property type="entry name" value="Winged helix' DNA-binding domain"/>
    <property type="match status" value="1"/>
</dbReference>
<dbReference type="PIRSF" id="PIRSF005739">
    <property type="entry name" value="O-mtase"/>
    <property type="match status" value="1"/>
</dbReference>
<dbReference type="AlphaFoldDB" id="A0A1B7LAC4"/>
<evidence type="ECO:0000313" key="7">
    <source>
        <dbReference type="EMBL" id="OAT79283.1"/>
    </source>
</evidence>
<keyword evidence="1 7" id="KW-0489">Methyltransferase</keyword>
<dbReference type="GO" id="GO:0008171">
    <property type="term" value="F:O-methyltransferase activity"/>
    <property type="evidence" value="ECO:0007669"/>
    <property type="project" value="InterPro"/>
</dbReference>
<evidence type="ECO:0000259" key="5">
    <source>
        <dbReference type="Pfam" id="PF00891"/>
    </source>
</evidence>
<dbReference type="PROSITE" id="PS51683">
    <property type="entry name" value="SAM_OMT_II"/>
    <property type="match status" value="1"/>
</dbReference>
<dbReference type="PANTHER" id="PTHR43712:SF2">
    <property type="entry name" value="O-METHYLTRANSFERASE CICE"/>
    <property type="match status" value="1"/>
</dbReference>
<evidence type="ECO:0000259" key="6">
    <source>
        <dbReference type="Pfam" id="PF08100"/>
    </source>
</evidence>
<dbReference type="SUPFAM" id="SSF53335">
    <property type="entry name" value="S-adenosyl-L-methionine-dependent methyltransferases"/>
    <property type="match status" value="1"/>
</dbReference>
<organism evidence="7 8">
    <name type="scientific">Desulfotomaculum copahuensis</name>
    <dbReference type="NCBI Taxonomy" id="1838280"/>
    <lineage>
        <taxon>Bacteria</taxon>
        <taxon>Bacillati</taxon>
        <taxon>Bacillota</taxon>
        <taxon>Clostridia</taxon>
        <taxon>Eubacteriales</taxon>
        <taxon>Desulfotomaculaceae</taxon>
        <taxon>Desulfotomaculum</taxon>
    </lineage>
</organism>
<protein>
    <submittedName>
        <fullName evidence="7">Methyltransferase</fullName>
    </submittedName>
</protein>
<gene>
    <name evidence="7" type="ORF">A6M21_16380</name>
</gene>
<feature type="domain" description="O-methyltransferase C-terminal" evidence="5">
    <location>
        <begin position="121"/>
        <end position="292"/>
    </location>
</feature>
<dbReference type="InterPro" id="IPR036388">
    <property type="entry name" value="WH-like_DNA-bd_sf"/>
</dbReference>
<evidence type="ECO:0000256" key="4">
    <source>
        <dbReference type="PIRSR" id="PIRSR005739-1"/>
    </source>
</evidence>
<comment type="caution">
    <text evidence="7">The sequence shown here is derived from an EMBL/GenBank/DDBJ whole genome shotgun (WGS) entry which is preliminary data.</text>
</comment>
<dbReference type="InterPro" id="IPR036390">
    <property type="entry name" value="WH_DNA-bd_sf"/>
</dbReference>
<dbReference type="Gene3D" id="1.10.10.10">
    <property type="entry name" value="Winged helix-like DNA-binding domain superfamily/Winged helix DNA-binding domain"/>
    <property type="match status" value="1"/>
</dbReference>
<feature type="active site" description="Proton acceptor" evidence="4">
    <location>
        <position position="224"/>
    </location>
</feature>
<dbReference type="InterPro" id="IPR029063">
    <property type="entry name" value="SAM-dependent_MTases_sf"/>
</dbReference>
<reference evidence="7 8" key="1">
    <citation type="submission" date="2016-04" db="EMBL/GenBank/DDBJ databases">
        <authorList>
            <person name="Evans L.H."/>
            <person name="Alamgir A."/>
            <person name="Owens N."/>
            <person name="Weber N.D."/>
            <person name="Virtaneva K."/>
            <person name="Barbian K."/>
            <person name="Babar A."/>
            <person name="Rosenke K."/>
        </authorList>
    </citation>
    <scope>NUCLEOTIDE SEQUENCE [LARGE SCALE GENOMIC DNA]</scope>
    <source>
        <strain evidence="7 8">LMa1</strain>
    </source>
</reference>
<proteinExistence type="predicted"/>
<dbReference type="Proteomes" id="UP000078532">
    <property type="component" value="Unassembled WGS sequence"/>
</dbReference>
<dbReference type="OrthoDB" id="9810615at2"/>
<dbReference type="CDD" id="cd02440">
    <property type="entry name" value="AdoMet_MTases"/>
    <property type="match status" value="1"/>
</dbReference>
<sequence length="311" mass="33514">MKKEALQMPWELLLAGGAVEAGIFDALHRQAMDAAELAASLQADRRAVWTVAEALVSLNYLERDGEKYRLCAAAEDTFYRPESESYEGFAFMHAYELIKSWINLPEVIKSGQPARRERGEAGRRYFIQAMARGALASAEEIARFCLSGLPAGAQVLDIGGGPLTYARAFAARGAAVTVLDLPGVVAAARDALSPGENIRLAAGDFTVALPDGPFHLAYLGSICHIYGEEENRALFRRVAAALAPGGRIAVTDLVRGRHPFAAVFAVNMLVNTQTGGTWTREEYASWLTGAGFDGVELREVAGRQLITAVRA</sequence>
<dbReference type="EMBL" id="LYVF01000204">
    <property type="protein sequence ID" value="OAT79283.1"/>
    <property type="molecule type" value="Genomic_DNA"/>
</dbReference>
<dbReference type="GO" id="GO:0032259">
    <property type="term" value="P:methylation"/>
    <property type="evidence" value="ECO:0007669"/>
    <property type="project" value="UniProtKB-KW"/>
</dbReference>
<dbReference type="GO" id="GO:0046983">
    <property type="term" value="F:protein dimerization activity"/>
    <property type="evidence" value="ECO:0007669"/>
    <property type="project" value="InterPro"/>
</dbReference>
<dbReference type="InterPro" id="IPR016461">
    <property type="entry name" value="COMT-like"/>
</dbReference>
<dbReference type="Pfam" id="PF00891">
    <property type="entry name" value="Methyltransf_2"/>
    <property type="match status" value="1"/>
</dbReference>
<name>A0A1B7LAC4_9FIRM</name>
<accession>A0A1B7LAC4</accession>
<dbReference type="Gene3D" id="3.40.50.150">
    <property type="entry name" value="Vaccinia Virus protein VP39"/>
    <property type="match status" value="1"/>
</dbReference>
<dbReference type="InterPro" id="IPR012967">
    <property type="entry name" value="COMT_dimerisation"/>
</dbReference>
<keyword evidence="8" id="KW-1185">Reference proteome</keyword>